<evidence type="ECO:0000313" key="3">
    <source>
        <dbReference type="Proteomes" id="UP000287027"/>
    </source>
</evidence>
<dbReference type="KEGG" id="aoy:EOV40_006475"/>
<accession>A0A5B9GJK0</accession>
<feature type="domain" description="Flagellar motor switch protein FliN-like C-terminal" evidence="1">
    <location>
        <begin position="262"/>
        <end position="328"/>
    </location>
</feature>
<dbReference type="InterPro" id="IPR036429">
    <property type="entry name" value="SpoA-like_sf"/>
</dbReference>
<organism evidence="2 3">
    <name type="scientific">Acetobacter oryzoeni</name>
    <dbReference type="NCBI Taxonomy" id="2500548"/>
    <lineage>
        <taxon>Bacteria</taxon>
        <taxon>Pseudomonadati</taxon>
        <taxon>Pseudomonadota</taxon>
        <taxon>Alphaproteobacteria</taxon>
        <taxon>Acetobacterales</taxon>
        <taxon>Acetobacteraceae</taxon>
        <taxon>Acetobacter</taxon>
    </lineage>
</organism>
<dbReference type="Pfam" id="PF01052">
    <property type="entry name" value="FliMN_C"/>
    <property type="match status" value="1"/>
</dbReference>
<keyword evidence="3" id="KW-1185">Reference proteome</keyword>
<dbReference type="EMBL" id="CP042808">
    <property type="protein sequence ID" value="QEE85404.1"/>
    <property type="molecule type" value="Genomic_DNA"/>
</dbReference>
<dbReference type="PANTHER" id="PTHR30034:SF6">
    <property type="entry name" value="YOP PROTEINS TRANSLOCATION PROTEIN Q"/>
    <property type="match status" value="1"/>
</dbReference>
<dbReference type="InterPro" id="IPR001543">
    <property type="entry name" value="FliN-like_C"/>
</dbReference>
<dbReference type="AlphaFoldDB" id="A0A5B9GJK0"/>
<dbReference type="Proteomes" id="UP000287027">
    <property type="component" value="Chromosome"/>
</dbReference>
<evidence type="ECO:0000313" key="2">
    <source>
        <dbReference type="EMBL" id="QEE85404.1"/>
    </source>
</evidence>
<sequence length="332" mass="36293">MMHNTAVPYVPEAVSRAEAEEKNRGAAHHVSLPLAEGLVLHDRKLQWDGSWVCYEGRAGYESFRLFLVPPLIASLAGVEKHETSYEIQAILSLLPLEACLSQLEQKLGVEIRFSRMGQAKPSAEAIYAVVEAQGRNWPVAVQAASSIISSLLDIWPLTPLPADEILFRTAFQIGKTKLPLNVLSSLNLRDVVLFEEGNPAQAGLLVEQYVRADVRWGEEKGWVLESGISYPDKREKQMADEAQYAHLEELQDGMGEVASEESLPITISFEIGCQTLTLAELRMLGPGSILVGANPVKAPVRLCVGGRQIGTGKLVDVDGSAGVRVVRIFGRE</sequence>
<dbReference type="GO" id="GO:0071978">
    <property type="term" value="P:bacterial-type flagellum-dependent swarming motility"/>
    <property type="evidence" value="ECO:0007669"/>
    <property type="project" value="TreeGrafter"/>
</dbReference>
<dbReference type="RefSeq" id="WP_128105399.1">
    <property type="nucleotide sequence ID" value="NZ_CP042808.1"/>
</dbReference>
<reference evidence="2 3" key="1">
    <citation type="submission" date="2019-08" db="EMBL/GenBank/DDBJ databases">
        <title>Acetobacter oryzioeni sp. nov., isolated from Korean rice wine vinegar.</title>
        <authorList>
            <person name="Baek J.H."/>
            <person name="Kim K.H."/>
            <person name="Jeon C.O."/>
            <person name="Han D.M."/>
        </authorList>
    </citation>
    <scope>NUCLEOTIDE SEQUENCE [LARGE SCALE GENOMIC DNA]</scope>
    <source>
        <strain evidence="2 3">B6</strain>
    </source>
</reference>
<gene>
    <name evidence="2" type="ORF">EOV40_006475</name>
</gene>
<evidence type="ECO:0000259" key="1">
    <source>
        <dbReference type="Pfam" id="PF01052"/>
    </source>
</evidence>
<dbReference type="SUPFAM" id="SSF101801">
    <property type="entry name" value="Surface presentation of antigens (SPOA)"/>
    <property type="match status" value="1"/>
</dbReference>
<name>A0A5B9GJK0_9PROT</name>
<dbReference type="GO" id="GO:0050918">
    <property type="term" value="P:positive chemotaxis"/>
    <property type="evidence" value="ECO:0007669"/>
    <property type="project" value="TreeGrafter"/>
</dbReference>
<dbReference type="Gene3D" id="2.30.330.10">
    <property type="entry name" value="SpoA-like"/>
    <property type="match status" value="1"/>
</dbReference>
<dbReference type="PANTHER" id="PTHR30034">
    <property type="entry name" value="FLAGELLAR MOTOR SWITCH PROTEIN FLIM"/>
    <property type="match status" value="1"/>
</dbReference>
<protein>
    <recommendedName>
        <fullName evidence="1">Flagellar motor switch protein FliN-like C-terminal domain-containing protein</fullName>
    </recommendedName>
</protein>
<proteinExistence type="predicted"/>